<dbReference type="GO" id="GO:0006574">
    <property type="term" value="P:L-valine catabolic process"/>
    <property type="evidence" value="ECO:0007669"/>
    <property type="project" value="TreeGrafter"/>
</dbReference>
<dbReference type="PANTHER" id="PTHR43176">
    <property type="entry name" value="3-HYDROXYISOBUTYRYL-COA HYDROLASE-RELATED"/>
    <property type="match status" value="1"/>
</dbReference>
<name>A0A2T8FCY3_9ACTN</name>
<comment type="caution">
    <text evidence="5">The sequence shown here is derived from an EMBL/GenBank/DDBJ whole genome shotgun (WGS) entry which is preliminary data.</text>
</comment>
<keyword evidence="6" id="KW-1185">Reference proteome</keyword>
<dbReference type="SUPFAM" id="SSF52096">
    <property type="entry name" value="ClpP/crotonase"/>
    <property type="match status" value="1"/>
</dbReference>
<keyword evidence="3 5" id="KW-0378">Hydrolase</keyword>
<dbReference type="NCBIfam" id="NF004127">
    <property type="entry name" value="PRK05617.1"/>
    <property type="match status" value="1"/>
</dbReference>
<dbReference type="EC" id="3.1.2.4" evidence="2"/>
<evidence type="ECO:0000256" key="2">
    <source>
        <dbReference type="ARBA" id="ARBA00011915"/>
    </source>
</evidence>
<dbReference type="GO" id="GO:0003860">
    <property type="term" value="F:3-hydroxyisobutyryl-CoA hydrolase activity"/>
    <property type="evidence" value="ECO:0007669"/>
    <property type="project" value="UniProtKB-EC"/>
</dbReference>
<organism evidence="5 6">
    <name type="scientific">Nocardioides gansuensis</name>
    <dbReference type="NCBI Taxonomy" id="2138300"/>
    <lineage>
        <taxon>Bacteria</taxon>
        <taxon>Bacillati</taxon>
        <taxon>Actinomycetota</taxon>
        <taxon>Actinomycetes</taxon>
        <taxon>Propionibacteriales</taxon>
        <taxon>Nocardioidaceae</taxon>
        <taxon>Nocardioides</taxon>
    </lineage>
</organism>
<proteinExistence type="predicted"/>
<sequence length="349" mass="36882">MNADACTLPDQPPVLIDRRGHAGVITLNRPRALNALTHEMVAIMSRTLAEWAGDPTISTVVLAGSGDRGLCAGGDIVAIYEDARTGGTGTEDFWRDEYDLNALIAEYPKPYVAFMDGIVLGGGVGVSAHASHRVVTERTRIGMPETGIGFVPDVGGTWLLSHAPGELGTYVALTAGHLDAGDALETGLADHFVHSGDLDALLDLLGAVSADEALREVARARPPSALADQRDWIDECFGHEDVAGIVQALSTSGAPAAAVALEAVSSKSPTALAVTLRALRTARSMSGLTQALDQEYRIAVRMLRGHDFPEGIRAQVIDKDRTPHWKPATVDDVDPEDVDAYFAPLGAHD</sequence>
<comment type="catalytic activity">
    <reaction evidence="1">
        <text>3-hydroxy-2-methylpropanoyl-CoA + H2O = 3-hydroxy-2-methylpropanoate + CoA + H(+)</text>
        <dbReference type="Rhea" id="RHEA:20888"/>
        <dbReference type="ChEBI" id="CHEBI:11805"/>
        <dbReference type="ChEBI" id="CHEBI:15377"/>
        <dbReference type="ChEBI" id="CHEBI:15378"/>
        <dbReference type="ChEBI" id="CHEBI:57287"/>
        <dbReference type="ChEBI" id="CHEBI:57340"/>
        <dbReference type="EC" id="3.1.2.4"/>
    </reaction>
</comment>
<dbReference type="OrthoDB" id="9790967at2"/>
<dbReference type="RefSeq" id="WP_116571044.1">
    <property type="nucleotide sequence ID" value="NZ_QDGZ01000002.1"/>
</dbReference>
<evidence type="ECO:0000313" key="6">
    <source>
        <dbReference type="Proteomes" id="UP000246018"/>
    </source>
</evidence>
<evidence type="ECO:0000256" key="1">
    <source>
        <dbReference type="ARBA" id="ARBA00001709"/>
    </source>
</evidence>
<dbReference type="EMBL" id="QDGZ01000002">
    <property type="protein sequence ID" value="PVG83571.1"/>
    <property type="molecule type" value="Genomic_DNA"/>
</dbReference>
<dbReference type="InterPro" id="IPR045004">
    <property type="entry name" value="ECH_dom"/>
</dbReference>
<evidence type="ECO:0000256" key="3">
    <source>
        <dbReference type="ARBA" id="ARBA00022801"/>
    </source>
</evidence>
<dbReference type="AlphaFoldDB" id="A0A2T8FCY3"/>
<dbReference type="GO" id="GO:0005829">
    <property type="term" value="C:cytosol"/>
    <property type="evidence" value="ECO:0007669"/>
    <property type="project" value="TreeGrafter"/>
</dbReference>
<accession>A0A2T8FCY3</accession>
<dbReference type="Gene3D" id="3.90.226.10">
    <property type="entry name" value="2-enoyl-CoA Hydratase, Chain A, domain 1"/>
    <property type="match status" value="1"/>
</dbReference>
<evidence type="ECO:0000259" key="4">
    <source>
        <dbReference type="Pfam" id="PF16113"/>
    </source>
</evidence>
<dbReference type="Pfam" id="PF16113">
    <property type="entry name" value="ECH_2"/>
    <property type="match status" value="1"/>
</dbReference>
<dbReference type="Proteomes" id="UP000246018">
    <property type="component" value="Unassembled WGS sequence"/>
</dbReference>
<dbReference type="InterPro" id="IPR032259">
    <property type="entry name" value="HIBYL-CoA-H"/>
</dbReference>
<dbReference type="CDD" id="cd06558">
    <property type="entry name" value="crotonase-like"/>
    <property type="match status" value="1"/>
</dbReference>
<dbReference type="PANTHER" id="PTHR43176:SF3">
    <property type="entry name" value="3-HYDROXYISOBUTYRYL-COA HYDROLASE, MITOCHONDRIAL"/>
    <property type="match status" value="1"/>
</dbReference>
<reference evidence="5 6" key="1">
    <citation type="submission" date="2018-04" db="EMBL/GenBank/DDBJ databases">
        <title>Genome of Nocardioides gansuensis WSJ-1.</title>
        <authorList>
            <person name="Wu S."/>
            <person name="Wang G."/>
        </authorList>
    </citation>
    <scope>NUCLEOTIDE SEQUENCE [LARGE SCALE GENOMIC DNA]</scope>
    <source>
        <strain evidence="5 6">WSJ-1</strain>
    </source>
</reference>
<dbReference type="InterPro" id="IPR029045">
    <property type="entry name" value="ClpP/crotonase-like_dom_sf"/>
</dbReference>
<feature type="domain" description="Enoyl-CoA hydratase/isomerase" evidence="4">
    <location>
        <begin position="23"/>
        <end position="342"/>
    </location>
</feature>
<protein>
    <recommendedName>
        <fullName evidence="2">3-hydroxyisobutyryl-CoA hydrolase</fullName>
        <ecNumber evidence="2">3.1.2.4</ecNumber>
    </recommendedName>
</protein>
<gene>
    <name evidence="5" type="ORF">DDE18_04365</name>
</gene>
<evidence type="ECO:0000313" key="5">
    <source>
        <dbReference type="EMBL" id="PVG83571.1"/>
    </source>
</evidence>